<dbReference type="Proteomes" id="UP000265882">
    <property type="component" value="Unassembled WGS sequence"/>
</dbReference>
<sequence length="404" mass="44323">MGSNMCERVLKVFAGAAGVIAIALTCTSGIAEGGILFSSSWNTATGSSSTAINDGGKWTSGYNTPPLQNPYVSSGGPDGQNFLNMVTVGGGGWGNPYYMNWFINGSDIFHDPNDLYVRVYFRVHQSWVDNLHNSNHWFQGVDNSDNRDTKHYLRFEGRPGELPGVGSRWVIGVGINAVDQVYKANITMEAERWYCYEINVHRIDSSRERWYMRLDGVDITDKFLCTGGSNYGKWLGDLYDQGFSWTNEYHGNLWMCTYDESTLNDGWDVALIEVRDDRWPGPIGGSSEDSTPPTGTIQISGPNGMTERTGTASVTLALSASDSDSGMGAGAEMQFSNNGTLWSLAEPYKTTKAWDLTDIPAGTEQVRTVYVKFKDVAGNWSAPITDTIILDKQPPNPPASIAIE</sequence>
<reference evidence="2 3" key="1">
    <citation type="journal article" date="2017" name="ISME J.">
        <title>Energy and carbon metabolisms in a deep terrestrial subsurface fluid microbial community.</title>
        <authorList>
            <person name="Momper L."/>
            <person name="Jungbluth S.P."/>
            <person name="Lee M.D."/>
            <person name="Amend J.P."/>
        </authorList>
    </citation>
    <scope>NUCLEOTIDE SEQUENCE [LARGE SCALE GENOMIC DNA]</scope>
    <source>
        <strain evidence="2">SURF_5</strain>
    </source>
</reference>
<accession>A0A3A4NJF9</accession>
<proteinExistence type="predicted"/>
<organism evidence="2 3">
    <name type="scientific">Abyssobacteria bacterium (strain SURF_5)</name>
    <dbReference type="NCBI Taxonomy" id="2093360"/>
    <lineage>
        <taxon>Bacteria</taxon>
        <taxon>Pseudomonadati</taxon>
        <taxon>Candidatus Hydrogenedentota</taxon>
        <taxon>Candidatus Abyssobacteria</taxon>
    </lineage>
</organism>
<dbReference type="InterPro" id="IPR013783">
    <property type="entry name" value="Ig-like_fold"/>
</dbReference>
<name>A0A3A4NJF9_ABYX5</name>
<dbReference type="AlphaFoldDB" id="A0A3A4NJF9"/>
<dbReference type="Gene3D" id="2.60.40.10">
    <property type="entry name" value="Immunoglobulins"/>
    <property type="match status" value="1"/>
</dbReference>
<gene>
    <name evidence="2" type="ORF">C4520_11055</name>
</gene>
<comment type="caution">
    <text evidence="2">The sequence shown here is derived from an EMBL/GenBank/DDBJ whole genome shotgun (WGS) entry which is preliminary data.</text>
</comment>
<evidence type="ECO:0000313" key="3">
    <source>
        <dbReference type="Proteomes" id="UP000265882"/>
    </source>
</evidence>
<feature type="region of interest" description="Disordered" evidence="1">
    <location>
        <begin position="280"/>
        <end position="308"/>
    </location>
</feature>
<evidence type="ECO:0000313" key="2">
    <source>
        <dbReference type="EMBL" id="RJP20687.1"/>
    </source>
</evidence>
<feature type="compositionally biased region" description="Polar residues" evidence="1">
    <location>
        <begin position="287"/>
        <end position="308"/>
    </location>
</feature>
<evidence type="ECO:0000256" key="1">
    <source>
        <dbReference type="SAM" id="MobiDB-lite"/>
    </source>
</evidence>
<protein>
    <submittedName>
        <fullName evidence="2">Uncharacterized protein</fullName>
    </submittedName>
</protein>
<dbReference type="EMBL" id="QZKU01000075">
    <property type="protein sequence ID" value="RJP20687.1"/>
    <property type="molecule type" value="Genomic_DNA"/>
</dbReference>